<accession>A0AAD8A4L7</accession>
<feature type="non-terminal residue" evidence="1">
    <location>
        <position position="1"/>
    </location>
</feature>
<evidence type="ECO:0000313" key="2">
    <source>
        <dbReference type="Proteomes" id="UP001233999"/>
    </source>
</evidence>
<dbReference type="AlphaFoldDB" id="A0AAD8A4L7"/>
<reference evidence="1" key="1">
    <citation type="journal article" date="2023" name="IScience">
        <title>Live-bearing cockroach genome reveals convergent evolutionary mechanisms linked to viviparity in insects and beyond.</title>
        <authorList>
            <person name="Fouks B."/>
            <person name="Harrison M.C."/>
            <person name="Mikhailova A.A."/>
            <person name="Marchal E."/>
            <person name="English S."/>
            <person name="Carruthers M."/>
            <person name="Jennings E.C."/>
            <person name="Chiamaka E.L."/>
            <person name="Frigard R.A."/>
            <person name="Pippel M."/>
            <person name="Attardo G.M."/>
            <person name="Benoit J.B."/>
            <person name="Bornberg-Bauer E."/>
            <person name="Tobe S.S."/>
        </authorList>
    </citation>
    <scope>NUCLEOTIDE SEQUENCE</scope>
    <source>
        <strain evidence="1">Stay&amp;Tobe</strain>
    </source>
</reference>
<comment type="caution">
    <text evidence="1">The sequence shown here is derived from an EMBL/GenBank/DDBJ whole genome shotgun (WGS) entry which is preliminary data.</text>
</comment>
<organism evidence="1 2">
    <name type="scientific">Diploptera punctata</name>
    <name type="common">Pacific beetle cockroach</name>
    <dbReference type="NCBI Taxonomy" id="6984"/>
    <lineage>
        <taxon>Eukaryota</taxon>
        <taxon>Metazoa</taxon>
        <taxon>Ecdysozoa</taxon>
        <taxon>Arthropoda</taxon>
        <taxon>Hexapoda</taxon>
        <taxon>Insecta</taxon>
        <taxon>Pterygota</taxon>
        <taxon>Neoptera</taxon>
        <taxon>Polyneoptera</taxon>
        <taxon>Dictyoptera</taxon>
        <taxon>Blattodea</taxon>
        <taxon>Blaberoidea</taxon>
        <taxon>Blaberidae</taxon>
        <taxon>Diplopterinae</taxon>
        <taxon>Diploptera</taxon>
    </lineage>
</organism>
<name>A0AAD8A4L7_DIPPU</name>
<protein>
    <submittedName>
        <fullName evidence="1">Uncharacterized protein</fullName>
    </submittedName>
</protein>
<dbReference type="Proteomes" id="UP001233999">
    <property type="component" value="Unassembled WGS sequence"/>
</dbReference>
<dbReference type="EMBL" id="JASPKZ010003872">
    <property type="protein sequence ID" value="KAJ9591353.1"/>
    <property type="molecule type" value="Genomic_DNA"/>
</dbReference>
<sequence>AYRHWLISKLIISYKFPHFWYQSRLCFRSSKVQTPPVLSFLFISVALTLRSAVSWAGNPSISRADCPHAKEYSYFTLPSPLPRLPGLTVIQPYFLTEEVFLWMNKVGLSKKNMP</sequence>
<proteinExistence type="predicted"/>
<keyword evidence="2" id="KW-1185">Reference proteome</keyword>
<evidence type="ECO:0000313" key="1">
    <source>
        <dbReference type="EMBL" id="KAJ9591353.1"/>
    </source>
</evidence>
<gene>
    <name evidence="1" type="ORF">L9F63_002111</name>
</gene>
<feature type="non-terminal residue" evidence="1">
    <location>
        <position position="114"/>
    </location>
</feature>
<reference evidence="1" key="2">
    <citation type="submission" date="2023-05" db="EMBL/GenBank/DDBJ databases">
        <authorList>
            <person name="Fouks B."/>
        </authorList>
    </citation>
    <scope>NUCLEOTIDE SEQUENCE</scope>
    <source>
        <strain evidence="1">Stay&amp;Tobe</strain>
        <tissue evidence="1">Testes</tissue>
    </source>
</reference>